<dbReference type="PANTHER" id="PTHR22765">
    <property type="entry name" value="RING FINGER AND PROTEASE ASSOCIATED DOMAIN-CONTAINING"/>
    <property type="match status" value="1"/>
</dbReference>
<evidence type="ECO:0000259" key="4">
    <source>
        <dbReference type="PROSITE" id="PS50089"/>
    </source>
</evidence>
<evidence type="ECO:0000313" key="5">
    <source>
        <dbReference type="EMBL" id="KAH7263692.1"/>
    </source>
</evidence>
<dbReference type="Proteomes" id="UP000813427">
    <property type="component" value="Unassembled WGS sequence"/>
</dbReference>
<dbReference type="InterPro" id="IPR013083">
    <property type="entry name" value="Znf_RING/FYVE/PHD"/>
</dbReference>
<organism evidence="5 6">
    <name type="scientific">Fusarium tricinctum</name>
    <dbReference type="NCBI Taxonomy" id="61284"/>
    <lineage>
        <taxon>Eukaryota</taxon>
        <taxon>Fungi</taxon>
        <taxon>Dikarya</taxon>
        <taxon>Ascomycota</taxon>
        <taxon>Pezizomycotina</taxon>
        <taxon>Sordariomycetes</taxon>
        <taxon>Hypocreomycetidae</taxon>
        <taxon>Hypocreales</taxon>
        <taxon>Nectriaceae</taxon>
        <taxon>Fusarium</taxon>
        <taxon>Fusarium tricinctum species complex</taxon>
    </lineage>
</organism>
<comment type="caution">
    <text evidence="5">The sequence shown here is derived from an EMBL/GenBank/DDBJ whole genome shotgun (WGS) entry which is preliminary data.</text>
</comment>
<dbReference type="GO" id="GO:0006511">
    <property type="term" value="P:ubiquitin-dependent protein catabolic process"/>
    <property type="evidence" value="ECO:0007669"/>
    <property type="project" value="TreeGrafter"/>
</dbReference>
<accession>A0A8K0SAA1</accession>
<dbReference type="OrthoDB" id="5057525at2759"/>
<dbReference type="GO" id="GO:0008270">
    <property type="term" value="F:zinc ion binding"/>
    <property type="evidence" value="ECO:0007669"/>
    <property type="project" value="UniProtKB-KW"/>
</dbReference>
<name>A0A8K0SAA1_9HYPO</name>
<reference evidence="5" key="1">
    <citation type="journal article" date="2021" name="Nat. Commun.">
        <title>Genetic determinants of endophytism in the Arabidopsis root mycobiome.</title>
        <authorList>
            <person name="Mesny F."/>
            <person name="Miyauchi S."/>
            <person name="Thiergart T."/>
            <person name="Pickel B."/>
            <person name="Atanasova L."/>
            <person name="Karlsson M."/>
            <person name="Huettel B."/>
            <person name="Barry K.W."/>
            <person name="Haridas S."/>
            <person name="Chen C."/>
            <person name="Bauer D."/>
            <person name="Andreopoulos W."/>
            <person name="Pangilinan J."/>
            <person name="LaButti K."/>
            <person name="Riley R."/>
            <person name="Lipzen A."/>
            <person name="Clum A."/>
            <person name="Drula E."/>
            <person name="Henrissat B."/>
            <person name="Kohler A."/>
            <person name="Grigoriev I.V."/>
            <person name="Martin F.M."/>
            <person name="Hacquard S."/>
        </authorList>
    </citation>
    <scope>NUCLEOTIDE SEQUENCE</scope>
    <source>
        <strain evidence="5">MPI-SDFR-AT-0068</strain>
    </source>
</reference>
<dbReference type="Gene3D" id="3.30.40.10">
    <property type="entry name" value="Zinc/RING finger domain, C3HC4 (zinc finger)"/>
    <property type="match status" value="1"/>
</dbReference>
<gene>
    <name evidence="5" type="ORF">BKA59DRAFT_551805</name>
</gene>
<feature type="domain" description="RING-type" evidence="4">
    <location>
        <begin position="118"/>
        <end position="159"/>
    </location>
</feature>
<keyword evidence="3" id="KW-0472">Membrane</keyword>
<protein>
    <recommendedName>
        <fullName evidence="4">RING-type domain-containing protein</fullName>
    </recommendedName>
</protein>
<dbReference type="InterPro" id="IPR051826">
    <property type="entry name" value="E3_ubiquitin-ligase_domain"/>
</dbReference>
<keyword evidence="3" id="KW-1133">Transmembrane helix</keyword>
<feature type="region of interest" description="Disordered" evidence="2">
    <location>
        <begin position="62"/>
        <end position="85"/>
    </location>
</feature>
<dbReference type="Pfam" id="PF13639">
    <property type="entry name" value="zf-RING_2"/>
    <property type="match status" value="1"/>
</dbReference>
<keyword evidence="3" id="KW-0812">Transmembrane</keyword>
<feature type="transmembrane region" description="Helical" evidence="3">
    <location>
        <begin position="25"/>
        <end position="46"/>
    </location>
</feature>
<dbReference type="GO" id="GO:0061630">
    <property type="term" value="F:ubiquitin protein ligase activity"/>
    <property type="evidence" value="ECO:0007669"/>
    <property type="project" value="TreeGrafter"/>
</dbReference>
<evidence type="ECO:0000313" key="6">
    <source>
        <dbReference type="Proteomes" id="UP000813427"/>
    </source>
</evidence>
<sequence length="178" mass="19538">MPATNSSFPVPAQGPGDPIHNHTEFGWLPVIILPLFALIILLLIAAPRFYAWARYGVPLIDDSTSSSSSVSARQPRCEPRDLPHLNAVAPPKTSQALRSELSHEQHAAWAVPAPSMICVICFDVVKDSDMIRHLACEHTFHADCIAAWYFAEHDTCPICAFHFSSPGPMPQRPSPAHI</sequence>
<evidence type="ECO:0000256" key="2">
    <source>
        <dbReference type="SAM" id="MobiDB-lite"/>
    </source>
</evidence>
<evidence type="ECO:0000256" key="3">
    <source>
        <dbReference type="SAM" id="Phobius"/>
    </source>
</evidence>
<keyword evidence="1" id="KW-0862">Zinc</keyword>
<dbReference type="SUPFAM" id="SSF57850">
    <property type="entry name" value="RING/U-box"/>
    <property type="match status" value="1"/>
</dbReference>
<evidence type="ECO:0000256" key="1">
    <source>
        <dbReference type="PROSITE-ProRule" id="PRU00175"/>
    </source>
</evidence>
<dbReference type="PANTHER" id="PTHR22765:SF434">
    <property type="entry name" value="GB|AAD18119.1-RELATED"/>
    <property type="match status" value="1"/>
</dbReference>
<dbReference type="PROSITE" id="PS50089">
    <property type="entry name" value="ZF_RING_2"/>
    <property type="match status" value="1"/>
</dbReference>
<keyword evidence="1" id="KW-0479">Metal-binding</keyword>
<dbReference type="InterPro" id="IPR001841">
    <property type="entry name" value="Znf_RING"/>
</dbReference>
<proteinExistence type="predicted"/>
<keyword evidence="1" id="KW-0863">Zinc-finger</keyword>
<keyword evidence="6" id="KW-1185">Reference proteome</keyword>
<dbReference type="AlphaFoldDB" id="A0A8K0SAA1"/>
<dbReference type="EMBL" id="JAGPXF010000001">
    <property type="protein sequence ID" value="KAH7263692.1"/>
    <property type="molecule type" value="Genomic_DNA"/>
</dbReference>
<dbReference type="SMART" id="SM00184">
    <property type="entry name" value="RING"/>
    <property type="match status" value="1"/>
</dbReference>